<dbReference type="PANTHER" id="PTHR11895:SF7">
    <property type="entry name" value="GLUTAMYL-TRNA(GLN) AMIDOTRANSFERASE SUBUNIT A, MITOCHONDRIAL"/>
    <property type="match status" value="1"/>
</dbReference>
<accession>A0A255E7J0</accession>
<organism evidence="3 4">
    <name type="scientific">Parenemella sanctibonifatiensis</name>
    <dbReference type="NCBI Taxonomy" id="2016505"/>
    <lineage>
        <taxon>Bacteria</taxon>
        <taxon>Bacillati</taxon>
        <taxon>Actinomycetota</taxon>
        <taxon>Actinomycetes</taxon>
        <taxon>Propionibacteriales</taxon>
        <taxon>Propionibacteriaceae</taxon>
        <taxon>Parenemella</taxon>
    </lineage>
</organism>
<dbReference type="GO" id="GO:0003824">
    <property type="term" value="F:catalytic activity"/>
    <property type="evidence" value="ECO:0007669"/>
    <property type="project" value="InterPro"/>
</dbReference>
<evidence type="ECO:0000256" key="1">
    <source>
        <dbReference type="ARBA" id="ARBA00009199"/>
    </source>
</evidence>
<sequence length="484" mass="50105">MAEEQASGLDDLSAEALATAIRTREVSVAEVTDHFLALAETDRNGAYVAVAAEAARARAVELDHALADDATSVADAPLLGVPFPIKDLNQVAGLPFEAGSALLAGNVADTDDPLVTRARAAGAVIIGKTSTPEFGLPAYTEPEGRPAATTPWGNGTRMAGGSSGGAAAGVAAGLFPIAHGSDGGGSLRIPASCCGLVAHKPSRGLISPAPGVDGAGLAVPGVLSRTVRDQVLGIQALTLGQGDKGRADGDWFRSRQLPADALERIEEPPARLRVGLLTTPLVVADAEIHPEAIRAAERAAAGLEAAGHELVEAPVPFPADAWNSFRALWSVMAKSVPVPPEAEPMLRPLTRWLRSGADEVSGLAYAEAVAAVQQLNRDVAHGWADLDLVIAPTLAQPALPVGALRDDEDPAGDFLAQMKFTPWSSVANLTGRPCLNVPIHRAVVGDEELPFGASIWGRPGDDLLVLRAGRLLEQTDPWPLRPGN</sequence>
<dbReference type="InterPro" id="IPR023631">
    <property type="entry name" value="Amidase_dom"/>
</dbReference>
<comment type="similarity">
    <text evidence="1">Belongs to the amidase family.</text>
</comment>
<dbReference type="PANTHER" id="PTHR11895">
    <property type="entry name" value="TRANSAMIDASE"/>
    <property type="match status" value="1"/>
</dbReference>
<name>A0A255E7J0_9ACTN</name>
<dbReference type="Gene3D" id="3.90.1300.10">
    <property type="entry name" value="Amidase signature (AS) domain"/>
    <property type="match status" value="1"/>
</dbReference>
<evidence type="ECO:0000259" key="2">
    <source>
        <dbReference type="Pfam" id="PF01425"/>
    </source>
</evidence>
<dbReference type="RefSeq" id="WP_094450726.1">
    <property type="nucleotide sequence ID" value="NZ_NMVI01000016.1"/>
</dbReference>
<comment type="caution">
    <text evidence="3">The sequence shown here is derived from an EMBL/GenBank/DDBJ whole genome shotgun (WGS) entry which is preliminary data.</text>
</comment>
<proteinExistence type="inferred from homology"/>
<dbReference type="EMBL" id="NMVI01000016">
    <property type="protein sequence ID" value="OYN87504.1"/>
    <property type="molecule type" value="Genomic_DNA"/>
</dbReference>
<gene>
    <name evidence="3" type="ORF">CGZ92_07255</name>
</gene>
<dbReference type="AlphaFoldDB" id="A0A255E7J0"/>
<dbReference type="PROSITE" id="PS00571">
    <property type="entry name" value="AMIDASES"/>
    <property type="match status" value="1"/>
</dbReference>
<evidence type="ECO:0000313" key="3">
    <source>
        <dbReference type="EMBL" id="OYN87504.1"/>
    </source>
</evidence>
<evidence type="ECO:0000313" key="4">
    <source>
        <dbReference type="Proteomes" id="UP000216533"/>
    </source>
</evidence>
<dbReference type="SUPFAM" id="SSF75304">
    <property type="entry name" value="Amidase signature (AS) enzymes"/>
    <property type="match status" value="1"/>
</dbReference>
<protein>
    <submittedName>
        <fullName evidence="3">Amidase</fullName>
    </submittedName>
</protein>
<dbReference type="Proteomes" id="UP000216533">
    <property type="component" value="Unassembled WGS sequence"/>
</dbReference>
<dbReference type="Pfam" id="PF01425">
    <property type="entry name" value="Amidase"/>
    <property type="match status" value="1"/>
</dbReference>
<feature type="domain" description="Amidase" evidence="2">
    <location>
        <begin position="31"/>
        <end position="466"/>
    </location>
</feature>
<dbReference type="InterPro" id="IPR020556">
    <property type="entry name" value="Amidase_CS"/>
</dbReference>
<dbReference type="InterPro" id="IPR000120">
    <property type="entry name" value="Amidase"/>
</dbReference>
<reference evidence="3 4" key="1">
    <citation type="submission" date="2017-07" db="EMBL/GenBank/DDBJ databases">
        <title>Draft whole genome sequences of clinical Proprionibacteriaceae strains.</title>
        <authorList>
            <person name="Bernier A.-M."/>
            <person name="Bernard K."/>
            <person name="Domingo M.-C."/>
        </authorList>
    </citation>
    <scope>NUCLEOTIDE SEQUENCE [LARGE SCALE GENOMIC DNA]</scope>
    <source>
        <strain evidence="3 4">NML 160184</strain>
    </source>
</reference>
<dbReference type="InterPro" id="IPR036928">
    <property type="entry name" value="AS_sf"/>
</dbReference>